<feature type="domain" description="SEC7" evidence="2">
    <location>
        <begin position="433"/>
        <end position="559"/>
    </location>
</feature>
<dbReference type="GO" id="GO:0005085">
    <property type="term" value="F:guanyl-nucleotide exchange factor activity"/>
    <property type="evidence" value="ECO:0007669"/>
    <property type="project" value="InterPro"/>
</dbReference>
<dbReference type="SUPFAM" id="SSF50729">
    <property type="entry name" value="PH domain-like"/>
    <property type="match status" value="1"/>
</dbReference>
<dbReference type="Gene3D" id="1.10.1000.11">
    <property type="entry name" value="Arf Nucleotide-binding Site Opener,domain 2"/>
    <property type="match status" value="1"/>
</dbReference>
<feature type="region of interest" description="Disordered" evidence="1">
    <location>
        <begin position="130"/>
        <end position="149"/>
    </location>
</feature>
<dbReference type="Pfam" id="PF01369">
    <property type="entry name" value="Sec7"/>
    <property type="match status" value="1"/>
</dbReference>
<protein>
    <recommendedName>
        <fullName evidence="2">SEC7 domain-containing protein</fullName>
    </recommendedName>
</protein>
<dbReference type="InterPro" id="IPR041681">
    <property type="entry name" value="PH_9"/>
</dbReference>
<dbReference type="InterPro" id="IPR000904">
    <property type="entry name" value="Sec7_dom"/>
</dbReference>
<evidence type="ECO:0000313" key="4">
    <source>
        <dbReference type="Proteomes" id="UP000193560"/>
    </source>
</evidence>
<feature type="compositionally biased region" description="Basic and acidic residues" evidence="1">
    <location>
        <begin position="246"/>
        <end position="256"/>
    </location>
</feature>
<reference evidence="3 4" key="1">
    <citation type="submission" date="2016-07" db="EMBL/GenBank/DDBJ databases">
        <title>Pervasive Adenine N6-methylation of Active Genes in Fungi.</title>
        <authorList>
            <consortium name="DOE Joint Genome Institute"/>
            <person name="Mondo S.J."/>
            <person name="Dannebaum R.O."/>
            <person name="Kuo R.C."/>
            <person name="Labutti K."/>
            <person name="Haridas S."/>
            <person name="Kuo A."/>
            <person name="Salamov A."/>
            <person name="Ahrendt S.R."/>
            <person name="Lipzen A."/>
            <person name="Sullivan W."/>
            <person name="Andreopoulos W.B."/>
            <person name="Clum A."/>
            <person name="Lindquist E."/>
            <person name="Daum C."/>
            <person name="Ramamoorthy G.K."/>
            <person name="Gryganskyi A."/>
            <person name="Culley D."/>
            <person name="Magnuson J.K."/>
            <person name="James T.Y."/>
            <person name="O'Malley M.A."/>
            <person name="Stajich J.E."/>
            <person name="Spatafora J.W."/>
            <person name="Visel A."/>
            <person name="Grigoriev I.V."/>
        </authorList>
    </citation>
    <scope>NUCLEOTIDE SEQUENCE [LARGE SCALE GENOMIC DNA]</scope>
    <source>
        <strain evidence="3 4">NRRL 1336</strain>
    </source>
</reference>
<feature type="compositionally biased region" description="Basic residues" evidence="1">
    <location>
        <begin position="631"/>
        <end position="644"/>
    </location>
</feature>
<dbReference type="InterPro" id="IPR035999">
    <property type="entry name" value="Sec7_dom_sf"/>
</dbReference>
<feature type="compositionally biased region" description="Acidic residues" evidence="1">
    <location>
        <begin position="331"/>
        <end position="340"/>
    </location>
</feature>
<organism evidence="3 4">
    <name type="scientific">Absidia repens</name>
    <dbReference type="NCBI Taxonomy" id="90262"/>
    <lineage>
        <taxon>Eukaryota</taxon>
        <taxon>Fungi</taxon>
        <taxon>Fungi incertae sedis</taxon>
        <taxon>Mucoromycota</taxon>
        <taxon>Mucoromycotina</taxon>
        <taxon>Mucoromycetes</taxon>
        <taxon>Mucorales</taxon>
        <taxon>Cunninghamellaceae</taxon>
        <taxon>Absidia</taxon>
    </lineage>
</organism>
<feature type="region of interest" description="Disordered" evidence="1">
    <location>
        <begin position="612"/>
        <end position="658"/>
    </location>
</feature>
<feature type="region of interest" description="Disordered" evidence="1">
    <location>
        <begin position="161"/>
        <end position="219"/>
    </location>
</feature>
<comment type="caution">
    <text evidence="3">The sequence shown here is derived from an EMBL/GenBank/DDBJ whole genome shotgun (WGS) entry which is preliminary data.</text>
</comment>
<feature type="compositionally biased region" description="Polar residues" evidence="1">
    <location>
        <begin position="272"/>
        <end position="282"/>
    </location>
</feature>
<feature type="compositionally biased region" description="Polar residues" evidence="1">
    <location>
        <begin position="295"/>
        <end position="304"/>
    </location>
</feature>
<dbReference type="InterPro" id="IPR011993">
    <property type="entry name" value="PH-like_dom_sf"/>
</dbReference>
<keyword evidence="4" id="KW-1185">Reference proteome</keyword>
<dbReference type="SMART" id="SM00233">
    <property type="entry name" value="PH"/>
    <property type="match status" value="1"/>
</dbReference>
<dbReference type="InterPro" id="IPR001849">
    <property type="entry name" value="PH_domain"/>
</dbReference>
<dbReference type="Gene3D" id="2.30.29.30">
    <property type="entry name" value="Pleckstrin-homology domain (PH domain)/Phosphotyrosine-binding domain (PTB)"/>
    <property type="match status" value="1"/>
</dbReference>
<dbReference type="InterPro" id="IPR023394">
    <property type="entry name" value="Sec7_C_sf"/>
</dbReference>
<evidence type="ECO:0000256" key="1">
    <source>
        <dbReference type="SAM" id="MobiDB-lite"/>
    </source>
</evidence>
<evidence type="ECO:0000313" key="3">
    <source>
        <dbReference type="EMBL" id="ORZ25450.1"/>
    </source>
</evidence>
<feature type="region of interest" description="Disordered" evidence="1">
    <location>
        <begin position="246"/>
        <end position="352"/>
    </location>
</feature>
<feature type="compositionally biased region" description="Pro residues" evidence="1">
    <location>
        <begin position="173"/>
        <end position="190"/>
    </location>
</feature>
<accession>A0A1X2J0W0</accession>
<dbReference type="AlphaFoldDB" id="A0A1X2J0W0"/>
<dbReference type="OrthoDB" id="430364at2759"/>
<feature type="compositionally biased region" description="Polar residues" evidence="1">
    <location>
        <begin position="612"/>
        <end position="627"/>
    </location>
</feature>
<feature type="compositionally biased region" description="Low complexity" evidence="1">
    <location>
        <begin position="204"/>
        <end position="219"/>
    </location>
</feature>
<dbReference type="STRING" id="90262.A0A1X2J0W0"/>
<evidence type="ECO:0000259" key="2">
    <source>
        <dbReference type="PROSITE" id="PS50190"/>
    </source>
</evidence>
<name>A0A1X2J0W0_9FUNG</name>
<dbReference type="SUPFAM" id="SSF48425">
    <property type="entry name" value="Sec7 domain"/>
    <property type="match status" value="1"/>
</dbReference>
<proteinExistence type="predicted"/>
<dbReference type="Pfam" id="PF15410">
    <property type="entry name" value="PH_9"/>
    <property type="match status" value="1"/>
</dbReference>
<feature type="compositionally biased region" description="Acidic residues" evidence="1">
    <location>
        <begin position="257"/>
        <end position="271"/>
    </location>
</feature>
<gene>
    <name evidence="3" type="ORF">BCR42DRAFT_445227</name>
</gene>
<dbReference type="EMBL" id="MCGE01000001">
    <property type="protein sequence ID" value="ORZ25450.1"/>
    <property type="molecule type" value="Genomic_DNA"/>
</dbReference>
<feature type="region of interest" description="Disordered" evidence="1">
    <location>
        <begin position="1"/>
        <end position="21"/>
    </location>
</feature>
<dbReference type="Proteomes" id="UP000193560">
    <property type="component" value="Unassembled WGS sequence"/>
</dbReference>
<sequence length="915" mass="102942">MNDLKKPGSGPENRHSRRPMWRSLKVVTNAVIPVETSNLEKTTTNPPTSSANIVQSRVPDEDFITATTNAAATPKPASIKTIDYKKSRLSSWLSQQFYEHEEQTHYSPSWIDDREPATISNLSLVSHASSVTGHDPINGRKRSASVPDSPSTAIPYFLLQPVDHPLPTNKSTPTPPLSPPPVATGLPPPQQQSVPKASTKMIYPSSSTSSTLSDHSPLTTPAIMDDHSFAHSFGTLQLPIATTSHIQEESNNRIDHENDDDDDDDDDDDETYTTASGSNSYSGDMDNKLDESNVFHINQNGNNDNVDEINVRSTNNDDHNSIAPLGNRDIDDNDDDDEDGGNGQYCSPRLKHRTSSMQALHVNSVMDAMDPDVAQALLEWRRQSLLNVDWFDLFSVKSELWRSSTLFHQSSPLQQLDHMTSSHSSIATSLISLDYKGVPLDKAFRSYSDKIDYAKASVLDIDQALKVFAQLYWECNPNPLFRCAELVYIVVHSLMLLLTDVPASQERITADDFCVHTIDLIVSHQASIPMLLFDVDGESTWHQSMVEYLQSLYKSFSRSSLFPLDQPHLPNVILYYQHHNQRKQEDQSNQEPRFNDQLETAFDNLFINPIESQDNQPVETPKQSTLAPAQKKQKQIRRQRRRSKSLNSTPSWTSVRRRDTYRTKIGPYKEGPLSCQLNGEEWKVCWVILHHGHLYVYHHKDGRAAHPILHNPLTMASPSSVSLETSSRTKIKQKFMHHITSSNTANATNISPAASQGQLKKKEPYQVVDLYLGNAFCEKKHPYAFQLQLVNGNSYIFDCGSESHAALWIQDCNYWAARETKVVLSRGLLVSSSSPIVNDSPLSSWKRPPPPAGASVLDKKGQQEAIDTHLLCLQSELKTLLQQESGSTTHPAWHDKKTYLELEIRKYRCYHHSIN</sequence>
<dbReference type="GO" id="GO:0032012">
    <property type="term" value="P:regulation of ARF protein signal transduction"/>
    <property type="evidence" value="ECO:0007669"/>
    <property type="project" value="InterPro"/>
</dbReference>
<dbReference type="PROSITE" id="PS50190">
    <property type="entry name" value="SEC7"/>
    <property type="match status" value="1"/>
</dbReference>